<protein>
    <submittedName>
        <fullName evidence="1">DUF2953 domain-containing protein</fullName>
    </submittedName>
</protein>
<organism evidence="1 2">
    <name type="scientific">Oceanobacillus locisalsi</name>
    <dbReference type="NCBI Taxonomy" id="546107"/>
    <lineage>
        <taxon>Bacteria</taxon>
        <taxon>Bacillati</taxon>
        <taxon>Bacillota</taxon>
        <taxon>Bacilli</taxon>
        <taxon>Bacillales</taxon>
        <taxon>Bacillaceae</taxon>
        <taxon>Oceanobacillus</taxon>
    </lineage>
</organism>
<keyword evidence="2" id="KW-1185">Reference proteome</keyword>
<evidence type="ECO:0000313" key="1">
    <source>
        <dbReference type="EMBL" id="MFD1066035.1"/>
    </source>
</evidence>
<reference evidence="2" key="1">
    <citation type="journal article" date="2019" name="Int. J. Syst. Evol. Microbiol.">
        <title>The Global Catalogue of Microorganisms (GCM) 10K type strain sequencing project: providing services to taxonomists for standard genome sequencing and annotation.</title>
        <authorList>
            <consortium name="The Broad Institute Genomics Platform"/>
            <consortium name="The Broad Institute Genome Sequencing Center for Infectious Disease"/>
            <person name="Wu L."/>
            <person name="Ma J."/>
        </authorList>
    </citation>
    <scope>NUCLEOTIDE SEQUENCE [LARGE SCALE GENOMIC DNA]</scope>
    <source>
        <strain evidence="2">CCUG 56608</strain>
    </source>
</reference>
<dbReference type="RefSeq" id="WP_379591625.1">
    <property type="nucleotide sequence ID" value="NZ_JBHTKK010000008.1"/>
</dbReference>
<accession>A0ABW3NHP5</accession>
<comment type="caution">
    <text evidence="1">The sequence shown here is derived from an EMBL/GenBank/DDBJ whole genome shotgun (WGS) entry which is preliminary data.</text>
</comment>
<dbReference type="Proteomes" id="UP001597041">
    <property type="component" value="Unassembled WGS sequence"/>
</dbReference>
<dbReference type="InterPro" id="IPR021338">
    <property type="entry name" value="DUF2953"/>
</dbReference>
<dbReference type="Pfam" id="PF11167">
    <property type="entry name" value="DUF2953"/>
    <property type="match status" value="1"/>
</dbReference>
<gene>
    <name evidence="1" type="ORF">ACFQ19_08360</name>
</gene>
<evidence type="ECO:0000313" key="2">
    <source>
        <dbReference type="Proteomes" id="UP001597041"/>
    </source>
</evidence>
<sequence length="188" mass="22359">MHSMYLILILIAGIVLIFLFFLQSKWAIQVDYQFPDKQVLQISVFLYRWCVIKEKCLRLPRFDQTEMEKSYLDYYKLLRRSKQQLLKELRLPSLLQPFHVLDFKWRTRGGTGNAFTTAVFNGTIWAMKGWLIGYLGQYLKFSKNPQIQVQPDFKNNRLEMDFSCMISFRLGKAIVGIIRALKMKEVRK</sequence>
<name>A0ABW3NHP5_9BACI</name>
<proteinExistence type="predicted"/>
<dbReference type="EMBL" id="JBHTKK010000008">
    <property type="protein sequence ID" value="MFD1066035.1"/>
    <property type="molecule type" value="Genomic_DNA"/>
</dbReference>